<accession>A0A344J417</accession>
<reference evidence="6" key="1">
    <citation type="submission" date="2018-05" db="EMBL/GenBank/DDBJ databases">
        <title>Luteimonas pekinense sp. nov., isolated from human Meibomian gland secretions, Beijing, China.</title>
        <authorList>
            <person name="Wen T."/>
            <person name="Bai H."/>
            <person name="Lv H."/>
        </authorList>
    </citation>
    <scope>NUCLEOTIDE SEQUENCE [LARGE SCALE GENOMIC DNA]</scope>
    <source>
        <strain evidence="6">83-4</strain>
    </source>
</reference>
<dbReference type="KEGG" id="lue:DCD74_02905"/>
<dbReference type="SUPFAM" id="SSF52540">
    <property type="entry name" value="P-loop containing nucleoside triphosphate hydrolases"/>
    <property type="match status" value="1"/>
</dbReference>
<dbReference type="Pfam" id="PF13177">
    <property type="entry name" value="DNA_pol3_delta2"/>
    <property type="match status" value="1"/>
</dbReference>
<comment type="catalytic activity">
    <reaction evidence="3">
        <text>DNA(n) + a 2'-deoxyribonucleoside 5'-triphosphate = DNA(n+1) + diphosphate</text>
        <dbReference type="Rhea" id="RHEA:22508"/>
        <dbReference type="Rhea" id="RHEA-COMP:17339"/>
        <dbReference type="Rhea" id="RHEA-COMP:17340"/>
        <dbReference type="ChEBI" id="CHEBI:33019"/>
        <dbReference type="ChEBI" id="CHEBI:61560"/>
        <dbReference type="ChEBI" id="CHEBI:173112"/>
        <dbReference type="EC" id="2.7.7.7"/>
    </reaction>
</comment>
<evidence type="ECO:0000313" key="5">
    <source>
        <dbReference type="EMBL" id="AXA83777.1"/>
    </source>
</evidence>
<dbReference type="Gene3D" id="3.40.50.300">
    <property type="entry name" value="P-loop containing nucleotide triphosphate hydrolases"/>
    <property type="match status" value="1"/>
</dbReference>
<evidence type="ECO:0000256" key="2">
    <source>
        <dbReference type="ARBA" id="ARBA00022932"/>
    </source>
</evidence>
<feature type="region of interest" description="Disordered" evidence="4">
    <location>
        <begin position="75"/>
        <end position="99"/>
    </location>
</feature>
<dbReference type="PANTHER" id="PTHR11669:SF8">
    <property type="entry name" value="DNA POLYMERASE III SUBUNIT DELTA"/>
    <property type="match status" value="1"/>
</dbReference>
<dbReference type="RefSeq" id="WP_112925992.1">
    <property type="nucleotide sequence ID" value="NZ_CP029556.1"/>
</dbReference>
<keyword evidence="5" id="KW-0808">Transferase</keyword>
<dbReference type="OrthoDB" id="9811073at2"/>
<sequence length="335" mass="36610">MNTLAAWQQRVYAQAAEALDAGRLPHGLLFAGPARLGKRAVAEKLAMRALCLNRAPGEEACGQCRSCQLYAARSQADPPETRPDGSLAHPDGHPSHPDARFIGYAWNDKTKKMRGEIVIEQMREMGEKLALTPQYGGNQVVVIEPAEAMNTHASNALLKTLEEPQSGRFLWLITSQPARLSATIRSRVQVLEFRLPPEDEALAWLIAQGHPAKQAGEALDIARGHPGLAHEWLEDGGLAVRAEVAKDLARLQREPGAAQSIAQRWVGDDHAALRLRFAADHAAEQARAPGTSPAVIRHLAGWFDRANRTHALLRTQVRADLAVLDLLLGWNESRG</sequence>
<evidence type="ECO:0000313" key="6">
    <source>
        <dbReference type="Proteomes" id="UP000251842"/>
    </source>
</evidence>
<dbReference type="EMBL" id="CP029556">
    <property type="protein sequence ID" value="AXA83777.1"/>
    <property type="molecule type" value="Genomic_DNA"/>
</dbReference>
<dbReference type="GO" id="GO:0009360">
    <property type="term" value="C:DNA polymerase III complex"/>
    <property type="evidence" value="ECO:0007669"/>
    <property type="project" value="TreeGrafter"/>
</dbReference>
<feature type="compositionally biased region" description="Basic and acidic residues" evidence="4">
    <location>
        <begin position="90"/>
        <end position="99"/>
    </location>
</feature>
<gene>
    <name evidence="5" type="ORF">DCD74_02905</name>
</gene>
<evidence type="ECO:0000256" key="1">
    <source>
        <dbReference type="ARBA" id="ARBA00012417"/>
    </source>
</evidence>
<proteinExistence type="predicted"/>
<dbReference type="EC" id="2.7.7.7" evidence="1"/>
<dbReference type="Proteomes" id="UP000251842">
    <property type="component" value="Chromosome"/>
</dbReference>
<dbReference type="GO" id="GO:0003887">
    <property type="term" value="F:DNA-directed DNA polymerase activity"/>
    <property type="evidence" value="ECO:0007669"/>
    <property type="project" value="UniProtKB-KW"/>
</dbReference>
<dbReference type="InterPro" id="IPR050238">
    <property type="entry name" value="DNA_Rep/Repair_Clamp_Loader"/>
</dbReference>
<keyword evidence="2" id="KW-0239">DNA-directed DNA polymerase</keyword>
<dbReference type="InterPro" id="IPR027417">
    <property type="entry name" value="P-loop_NTPase"/>
</dbReference>
<dbReference type="GO" id="GO:0006261">
    <property type="term" value="P:DNA-templated DNA replication"/>
    <property type="evidence" value="ECO:0007669"/>
    <property type="project" value="TreeGrafter"/>
</dbReference>
<protein>
    <recommendedName>
        <fullName evidence="1">DNA-directed DNA polymerase</fullName>
        <ecNumber evidence="1">2.7.7.7</ecNumber>
    </recommendedName>
</protein>
<keyword evidence="5" id="KW-0548">Nucleotidyltransferase</keyword>
<dbReference type="PANTHER" id="PTHR11669">
    <property type="entry name" value="REPLICATION FACTOR C / DNA POLYMERASE III GAMMA-TAU SUBUNIT"/>
    <property type="match status" value="1"/>
</dbReference>
<keyword evidence="6" id="KW-1185">Reference proteome</keyword>
<evidence type="ECO:0000256" key="4">
    <source>
        <dbReference type="SAM" id="MobiDB-lite"/>
    </source>
</evidence>
<dbReference type="AlphaFoldDB" id="A0A344J417"/>
<organism evidence="5 6">
    <name type="scientific">Solilutibacter oculi</name>
    <dbReference type="NCBI Taxonomy" id="2698682"/>
    <lineage>
        <taxon>Bacteria</taxon>
        <taxon>Pseudomonadati</taxon>
        <taxon>Pseudomonadota</taxon>
        <taxon>Gammaproteobacteria</taxon>
        <taxon>Lysobacterales</taxon>
        <taxon>Lysobacteraceae</taxon>
        <taxon>Solilutibacter</taxon>
    </lineage>
</organism>
<name>A0A344J417_9GAMM</name>
<evidence type="ECO:0000256" key="3">
    <source>
        <dbReference type="ARBA" id="ARBA00049244"/>
    </source>
</evidence>